<dbReference type="EMBL" id="KN818294">
    <property type="protein sequence ID" value="KIL60704.1"/>
    <property type="molecule type" value="Genomic_DNA"/>
</dbReference>
<evidence type="ECO:0000313" key="11">
    <source>
        <dbReference type="Proteomes" id="UP000054549"/>
    </source>
</evidence>
<organism evidence="10 11">
    <name type="scientific">Amanita muscaria (strain Koide BX008)</name>
    <dbReference type="NCBI Taxonomy" id="946122"/>
    <lineage>
        <taxon>Eukaryota</taxon>
        <taxon>Fungi</taxon>
        <taxon>Dikarya</taxon>
        <taxon>Basidiomycota</taxon>
        <taxon>Agaricomycotina</taxon>
        <taxon>Agaricomycetes</taxon>
        <taxon>Agaricomycetidae</taxon>
        <taxon>Agaricales</taxon>
        <taxon>Pluteineae</taxon>
        <taxon>Amanitaceae</taxon>
        <taxon>Amanita</taxon>
    </lineage>
</organism>
<dbReference type="Pfam" id="PF18122">
    <property type="entry name" value="APC1_C"/>
    <property type="match status" value="1"/>
</dbReference>
<evidence type="ECO:0000256" key="3">
    <source>
        <dbReference type="ARBA" id="ARBA00022737"/>
    </source>
</evidence>
<dbReference type="HOGENOM" id="CLU_001202_3_0_1"/>
<reference evidence="10 11" key="1">
    <citation type="submission" date="2014-04" db="EMBL/GenBank/DDBJ databases">
        <title>Evolutionary Origins and Diversification of the Mycorrhizal Mutualists.</title>
        <authorList>
            <consortium name="DOE Joint Genome Institute"/>
            <consortium name="Mycorrhizal Genomics Consortium"/>
            <person name="Kohler A."/>
            <person name="Kuo A."/>
            <person name="Nagy L.G."/>
            <person name="Floudas D."/>
            <person name="Copeland A."/>
            <person name="Barry K.W."/>
            <person name="Cichocki N."/>
            <person name="Veneault-Fourrey C."/>
            <person name="LaButti K."/>
            <person name="Lindquist E.A."/>
            <person name="Lipzen A."/>
            <person name="Lundell T."/>
            <person name="Morin E."/>
            <person name="Murat C."/>
            <person name="Riley R."/>
            <person name="Ohm R."/>
            <person name="Sun H."/>
            <person name="Tunlid A."/>
            <person name="Henrissat B."/>
            <person name="Grigoriev I.V."/>
            <person name="Hibbett D.S."/>
            <person name="Martin F."/>
        </authorList>
    </citation>
    <scope>NUCLEOTIDE SEQUENCE [LARGE SCALE GENOMIC DNA]</scope>
    <source>
        <strain evidence="10 11">Koide BX008</strain>
    </source>
</reference>
<evidence type="ECO:0000259" key="8">
    <source>
        <dbReference type="Pfam" id="PF18122"/>
    </source>
</evidence>
<dbReference type="GO" id="GO:0031145">
    <property type="term" value="P:anaphase-promoting complex-dependent catabolic process"/>
    <property type="evidence" value="ECO:0007669"/>
    <property type="project" value="TreeGrafter"/>
</dbReference>
<keyword evidence="4" id="KW-0498">Mitosis</keyword>
<feature type="domain" description="Anaphase-promoting complex subunit 1 C-terminal" evidence="8">
    <location>
        <begin position="1689"/>
        <end position="1862"/>
    </location>
</feature>
<evidence type="ECO:0000256" key="2">
    <source>
        <dbReference type="ARBA" id="ARBA00022618"/>
    </source>
</evidence>
<evidence type="ECO:0000313" key="10">
    <source>
        <dbReference type="EMBL" id="KIL60704.1"/>
    </source>
</evidence>
<dbReference type="GO" id="GO:0060090">
    <property type="term" value="F:molecular adaptor activity"/>
    <property type="evidence" value="ECO:0007669"/>
    <property type="project" value="TreeGrafter"/>
</dbReference>
<dbReference type="Gene3D" id="1.25.10.10">
    <property type="entry name" value="Leucine-rich Repeat Variant"/>
    <property type="match status" value="2"/>
</dbReference>
<feature type="domain" description="Anaphase-promoting complex subunit 1 beta-sandwich" evidence="9">
    <location>
        <begin position="1559"/>
        <end position="1641"/>
    </location>
</feature>
<feature type="region of interest" description="Disordered" evidence="6">
    <location>
        <begin position="357"/>
        <end position="380"/>
    </location>
</feature>
<dbReference type="InterPro" id="IPR024990">
    <property type="entry name" value="Apc1"/>
</dbReference>
<dbReference type="InterPro" id="IPR011989">
    <property type="entry name" value="ARM-like"/>
</dbReference>
<keyword evidence="2" id="KW-0132">Cell division</keyword>
<feature type="domain" description="Anaphase-promoting complex subunit 1 N-terminal" evidence="7">
    <location>
        <begin position="63"/>
        <end position="208"/>
    </location>
</feature>
<proteinExistence type="inferred from homology"/>
<name>A0A0C2T2K0_AMAMK</name>
<dbReference type="InParanoid" id="A0A0C2T2K0"/>
<dbReference type="OrthoDB" id="26401at2759"/>
<accession>A0A0C2T2K0</accession>
<dbReference type="PANTHER" id="PTHR12827">
    <property type="entry name" value="MEIOTIC CHECKPOINT REGULATOR TSG24 FAMILY MEMBER"/>
    <property type="match status" value="1"/>
</dbReference>
<evidence type="ECO:0000259" key="7">
    <source>
        <dbReference type="Pfam" id="PF12859"/>
    </source>
</evidence>
<dbReference type="GO" id="GO:0070979">
    <property type="term" value="P:protein K11-linked ubiquitination"/>
    <property type="evidence" value="ECO:0007669"/>
    <property type="project" value="TreeGrafter"/>
</dbReference>
<evidence type="ECO:0000256" key="1">
    <source>
        <dbReference type="ARBA" id="ARBA00010547"/>
    </source>
</evidence>
<keyword evidence="3" id="KW-0677">Repeat</keyword>
<dbReference type="GO" id="GO:0005680">
    <property type="term" value="C:anaphase-promoting complex"/>
    <property type="evidence" value="ECO:0007669"/>
    <property type="project" value="InterPro"/>
</dbReference>
<comment type="similarity">
    <text evidence="1">Belongs to the APC1 family.</text>
</comment>
<dbReference type="Pfam" id="PF12859">
    <property type="entry name" value="ANAPC1"/>
    <property type="match status" value="1"/>
</dbReference>
<evidence type="ECO:0000256" key="6">
    <source>
        <dbReference type="SAM" id="MobiDB-lite"/>
    </source>
</evidence>
<dbReference type="STRING" id="946122.A0A0C2T2K0"/>
<gene>
    <name evidence="10" type="ORF">M378DRAFT_26402</name>
</gene>
<evidence type="ECO:0000259" key="9">
    <source>
        <dbReference type="Pfam" id="PF21282"/>
    </source>
</evidence>
<dbReference type="InterPro" id="IPR041221">
    <property type="entry name" value="APC1_C"/>
</dbReference>
<dbReference type="InterPro" id="IPR049255">
    <property type="entry name" value="Apc1_N"/>
</dbReference>
<keyword evidence="5" id="KW-0131">Cell cycle</keyword>
<sequence length="1936" mass="215898">MGSSTITIPLHGEAKSSATLLLSTTEPRNTSTPESDLLRKIRLALRGSDTDHVSSVQSTVFLNSEGEEEEELTWNEHTVVISSGGVMRKKWNFQDEGQSIQWACIGLLEQAVFRPSLQAHNAARYSESNSETGADWPTFGLFAQIRNETKPKSTSTRPIPAVFVFLRSIGRIFLRNGFEYTFSLPFIVRKAWPISPHGVMIQRVLEPTELHEAEITGDPVLPTIFSMTSPFAEAAAVGITSGVVGGFDDKPATLKDEDENCTKPLKPIAPTEMLVWTSHRGPYAADDIMVTVDVEQRRLSIWRYVYMKPKDACLPLVRPNVQTMHRKRQSLASNSTHRVSGNFNDIIFERRHNLSPGIRSREQSPVPEFRDRTKVGSLPGMPTSLSTAATMASLMAGGGPSQPQWPVNGKNGKARRNSSARNDVDRMVLSGRIDSDVYPPAEYGRMKASCWVQLLYSHELAENDAKSWRDISVALFDSRWDGTSDRTLMGLCLPKSQSLLIFTLAYDGDGMLRAQPFGQWPAISVAALRATRPKVWDLVIVKPDGGLALLIHGVHELPIRVKEVKGRPTESIVGHHGRIVSVQATSASSLVLSYEDGYKARTTLDLIPHDFLTQSCLQTLAMTLPADYSFHLHRTFLEHWWLHGLSSSGRVQFACFTNALYQMLELKVKPATVPNDSWQKLGYSRSHNRYRDDPALQQLVLPNSCPAPRPIPTISKPHPLLSVVLYALHILAENFRLLMHHYNLVVRLAPVVCRIALDVRPEWGDYWKRLVPDITDTWPSSATAVIGHLDDRIPLWPPDLSAILFGRINSPDWHFPWPEVDDLTKRLNIIPSFAFGRADPIPAMHDLKDIYSTLGDDKASTTLSRSEQAITRLVKSKVGTDILDKIPFGMAAPIREAARTCQLSPPANWPMESYQTIGRNDLAASASEFPEALYNESYRPIKDFVNPARRRPTFGRIVTDTKAAANGKVDVVSGTELDLKDFTDIRFGQDCRLEEVARMLCSSAIPTIKNIERPELSEHDQAKEYQNQVVRFAERTLALPYGRALFTFGCLPNITKEAYAIPKLEFSIRVQPLNATVTPELGKIPVESLHWGEFHNGVAAGLRISPTATGVESSWIAFNKPSDLTPEHAGFLFALGLTGHLKEMLTWHTFSYLTPKHDLTSIGVLLGLSAANVGTANQHVTKLLAVHTPALLPTPTVDLNVSLVTQAAGLSGVGLLYMGTKNRRMAEVCLNQISRKDLVQPDLSNEHREAYTYSAALAFGMIMLGKGTTIPADVALLSRLSVLIHGEAKSFLPSKFRPSFDLNLTSPAATIAVGLMYLKTSRKDIADIVTIPDTVVALNGIQPSFLLARTIARALIMWDSIAPTSNWIMTQMPESIRDARNKTEKSSDDALELAHYNICAGCCFAIGLKYAGTARQEAYMVIIKYFDAFTRLVHSNSVAFDHKIKRSAIRDGLNLISIALSLIMAGTGEITCFRRLRYAYGMYQQTMYHHSLKYGIHMATHLSLGLLFLGGGRYTLGTSNAAIACMVTAFFPRFPHISFDNKCYLQALRHLWVLAVEPRCLIARDVDTTEIVYLPIKITMKEGNEVGTTQLISPTLIPDLNKLISIRVDTPRYWPFYLDTENLPRHKEMLLRNQTLYVKRRTAFLSYVEDPKGSRSLFVRSGSSAGDAATLDFPQVTATRVHPAGDLSEFITSFSNDVLFLAFADRFARDEGETEEECLFEKYCHASLLDSILQDKPQTLQSHLTLFFYRRMTCSPIAGRTHKYYHLRLQDLRFATDFYNMVYERQFSGRTENNPRPPLIRDTTLLGALHALDVKLEDVRRQPKFVMALTKYARGELAETRQEDGSDVSNELSWYLLRNGVPVSTALVLLRQLAQDAYAQCLGRAEPEGTNDAANLDAGIKEVLHSAGTKLSTTFASGWLSRSLDEIIDSWKLHTP</sequence>
<dbReference type="Proteomes" id="UP000054549">
    <property type="component" value="Unassembled WGS sequence"/>
</dbReference>
<dbReference type="Pfam" id="PF21282">
    <property type="entry name" value="APC1_3rd"/>
    <property type="match status" value="1"/>
</dbReference>
<keyword evidence="11" id="KW-1185">Reference proteome</keyword>
<protein>
    <submittedName>
        <fullName evidence="10">Uncharacterized protein</fullName>
    </submittedName>
</protein>
<feature type="region of interest" description="Disordered" evidence="6">
    <location>
        <begin position="396"/>
        <end position="420"/>
    </location>
</feature>
<dbReference type="GO" id="GO:0051301">
    <property type="term" value="P:cell division"/>
    <property type="evidence" value="ECO:0007669"/>
    <property type="project" value="UniProtKB-KW"/>
</dbReference>
<evidence type="ECO:0000256" key="5">
    <source>
        <dbReference type="ARBA" id="ARBA00023306"/>
    </source>
</evidence>
<evidence type="ECO:0000256" key="4">
    <source>
        <dbReference type="ARBA" id="ARBA00022776"/>
    </source>
</evidence>
<dbReference type="PANTHER" id="PTHR12827:SF3">
    <property type="entry name" value="ANAPHASE-PROMOTING COMPLEX SUBUNIT 1"/>
    <property type="match status" value="1"/>
</dbReference>
<dbReference type="InterPro" id="IPR048971">
    <property type="entry name" value="Apc1_3rd"/>
</dbReference>
<dbReference type="GO" id="GO:0007091">
    <property type="term" value="P:metaphase/anaphase transition of mitotic cell cycle"/>
    <property type="evidence" value="ECO:0007669"/>
    <property type="project" value="TreeGrafter"/>
</dbReference>